<evidence type="ECO:0000313" key="1">
    <source>
        <dbReference type="EMBL" id="AMD86899.1"/>
    </source>
</evidence>
<dbReference type="AlphaFoldDB" id="A0A120KMF1"/>
<gene>
    <name evidence="1" type="ORF">AXF14_03925</name>
</gene>
<dbReference type="InterPro" id="IPR010982">
    <property type="entry name" value="Lambda_DNA-bd_dom_sf"/>
</dbReference>
<organism evidence="1 2">
    <name type="scientific">Actinomyces radicidentis</name>
    <dbReference type="NCBI Taxonomy" id="111015"/>
    <lineage>
        <taxon>Bacteria</taxon>
        <taxon>Bacillati</taxon>
        <taxon>Actinomycetota</taxon>
        <taxon>Actinomycetes</taxon>
        <taxon>Actinomycetales</taxon>
        <taxon>Actinomycetaceae</taxon>
        <taxon>Actinomyces</taxon>
    </lineage>
</organism>
<dbReference type="CDD" id="cd00093">
    <property type="entry name" value="HTH_XRE"/>
    <property type="match status" value="1"/>
</dbReference>
<dbReference type="InterPro" id="IPR001387">
    <property type="entry name" value="Cro/C1-type_HTH"/>
</dbReference>
<keyword evidence="2" id="KW-1185">Reference proteome</keyword>
<dbReference type="SUPFAM" id="SSF47413">
    <property type="entry name" value="lambda repressor-like DNA-binding domains"/>
    <property type="match status" value="1"/>
</dbReference>
<evidence type="ECO:0000313" key="2">
    <source>
        <dbReference type="Proteomes" id="UP000065220"/>
    </source>
</evidence>
<dbReference type="STRING" id="111015.AXF14_03925"/>
<dbReference type="GO" id="GO:0003677">
    <property type="term" value="F:DNA binding"/>
    <property type="evidence" value="ECO:0007669"/>
    <property type="project" value="InterPro"/>
</dbReference>
<protein>
    <submittedName>
        <fullName evidence="1">Uncharacterized protein</fullName>
    </submittedName>
</protein>
<dbReference type="KEGG" id="ard:AXF14_03925"/>
<accession>A0A120KMF1</accession>
<reference evidence="2" key="1">
    <citation type="submission" date="2016-02" db="EMBL/GenBank/DDBJ databases">
        <authorList>
            <person name="Holder M.E."/>
            <person name="Ajami N.J."/>
            <person name="Petrosino J.F."/>
        </authorList>
    </citation>
    <scope>NUCLEOTIDE SEQUENCE [LARGE SCALE GENOMIC DNA]</scope>
    <source>
        <strain evidence="2">CCUG 36733</strain>
    </source>
</reference>
<dbReference type="EMBL" id="CP014228">
    <property type="protein sequence ID" value="AMD86899.1"/>
    <property type="molecule type" value="Genomic_DNA"/>
</dbReference>
<dbReference type="Gene3D" id="1.10.260.40">
    <property type="entry name" value="lambda repressor-like DNA-binding domains"/>
    <property type="match status" value="1"/>
</dbReference>
<proteinExistence type="predicted"/>
<dbReference type="Proteomes" id="UP000065220">
    <property type="component" value="Chromosome"/>
</dbReference>
<name>A0A120KMF1_ACTRD</name>
<sequence>MTSIHHEPDDLDIAQAMRARRLELGLDVPQMARAAGVTVPTWRNYEAGRTQVRSDKQAAVWDALGWEPPTPWYARVPRPWDLPPSGSFGWDPGSSYSLVDDEPTDGLADAMRTVLAAAGYDGGAPSGAGPDDEYDADRTDDAEALGIPPWDDIPEVLARTYSPLLARTLDERAARCFAVGAHVYDGSLTEDLDYLAAMPRGSHLGELDETHIGQTLPQLWLTRYDYELVYQLRSLASLLSARLCVLGVGEDEALACTPAEILVIHDVFLLGAALLATRGVEVGHVEMGAWVEALCGPGDDAQRLIGTAFVPPADDPDHFDNWFTMLPEPFVPHWVPAQEPPERATVTPLHAPRR</sequence>
<dbReference type="OrthoDB" id="1768373at2"/>
<dbReference type="RefSeq" id="WP_067941008.1">
    <property type="nucleotide sequence ID" value="NZ_CP014228.1"/>
</dbReference>
<dbReference type="Pfam" id="PF13560">
    <property type="entry name" value="HTH_31"/>
    <property type="match status" value="1"/>
</dbReference>